<comment type="caution">
    <text evidence="7">The sequence shown here is derived from an EMBL/GenBank/DDBJ whole genome shotgun (WGS) entry which is preliminary data.</text>
</comment>
<feature type="domain" description="Penicillin-binding protein dimerisation" evidence="6">
    <location>
        <begin position="239"/>
        <end position="387"/>
    </location>
</feature>
<dbReference type="GO" id="GO:0071555">
    <property type="term" value="P:cell wall organization"/>
    <property type="evidence" value="ECO:0007669"/>
    <property type="project" value="TreeGrafter"/>
</dbReference>
<dbReference type="EMBL" id="BMQC01000005">
    <property type="protein sequence ID" value="GGK26085.1"/>
    <property type="molecule type" value="Genomic_DNA"/>
</dbReference>
<dbReference type="GO" id="GO:0005886">
    <property type="term" value="C:plasma membrane"/>
    <property type="evidence" value="ECO:0007669"/>
    <property type="project" value="TreeGrafter"/>
</dbReference>
<evidence type="ECO:0000313" key="8">
    <source>
        <dbReference type="Proteomes" id="UP000662200"/>
    </source>
</evidence>
<feature type="domain" description="Penicillin-binding protein transpeptidase" evidence="5">
    <location>
        <begin position="440"/>
        <end position="744"/>
    </location>
</feature>
<evidence type="ECO:0008006" key="9">
    <source>
        <dbReference type="Google" id="ProtNLM"/>
    </source>
</evidence>
<evidence type="ECO:0000256" key="1">
    <source>
        <dbReference type="ARBA" id="ARBA00004370"/>
    </source>
</evidence>
<keyword evidence="8" id="KW-1185">Reference proteome</keyword>
<feature type="region of interest" description="Disordered" evidence="4">
    <location>
        <begin position="1"/>
        <end position="193"/>
    </location>
</feature>
<keyword evidence="3" id="KW-0472">Membrane</keyword>
<gene>
    <name evidence="7" type="ORF">GCM10010124_18310</name>
</gene>
<sequence length="767" mass="80210">MPGPAEPGDDDAPGTRRAGRGRIGDARRYTPRGRTVREQPRAADPFRPALRVVDGESPDAPARRRPARQRPAAPPTDEDPDEGDDDAPAPRAARVRRGPAAPRPRPAATPPAGAAPAKPTAGRSTAASTGTRSTGTRTGTRGAGSRKAAVRSAGTREPAAGSAAQPRPAPRPAAPRRRPAARRPAPPKLGDPPRRLRLATFLALAMFAVVGVRLVGLQVTDASAFARDGLRSRLDSVPLPAKRGAILDRSGAVLARSVEARYIYADPSKVEDPAAVARLLTPLLGVASSALLPKLTPHARDDGRPAEFEYLQRGVTPETAAQVAALRLVGVHTAHDERREVPGHDLAANLIGFTGADLDGLEGMEAKFDSLLRGRDGERVFERGADGGSYESMAIPGGYQKETPAQPGSSLRLTLDRDLQFHAQRTLFQHMNSVGATWAAAVVLDPATGEVVAQASYPTYDAADPLRQPAKAREDQATSAVVDPGSVHKALVLGAALQEGAIRPDTAVEIGPTITKGDTQFADTHPYYRPRDVSLAGILAYSSNVGTIKIADRLGAPKLYEYQRRFGLGKPTGVGVPGEAAGLVQPPERWSPSSYGSVPIGHGVAATPVQVAAAYAAIANNGTWIQPHLVREVIGPDGKVRPGPPPVRRAVLNSANAAALRHAMEAVVSVRGATGNGAAVRGYRVAGKTGTGKQVVDSRYTPGEVASFVGMAPAEAPRFVVAVFAHTPGGEGGAVAAPAFRDIMAFALTRAKVPPTTVRPPTFVFFP</sequence>
<dbReference type="AlphaFoldDB" id="A0A8J3BKJ5"/>
<feature type="compositionally biased region" description="Acidic residues" evidence="4">
    <location>
        <begin position="76"/>
        <end position="87"/>
    </location>
</feature>
<dbReference type="PANTHER" id="PTHR30627:SF1">
    <property type="entry name" value="PEPTIDOGLYCAN D,D-TRANSPEPTIDASE FTSI"/>
    <property type="match status" value="1"/>
</dbReference>
<dbReference type="PANTHER" id="PTHR30627">
    <property type="entry name" value="PEPTIDOGLYCAN D,D-TRANSPEPTIDASE"/>
    <property type="match status" value="1"/>
</dbReference>
<reference evidence="7" key="1">
    <citation type="journal article" date="2014" name="Int. J. Syst. Evol. Microbiol.">
        <title>Complete genome sequence of Corynebacterium casei LMG S-19264T (=DSM 44701T), isolated from a smear-ripened cheese.</title>
        <authorList>
            <consortium name="US DOE Joint Genome Institute (JGI-PGF)"/>
            <person name="Walter F."/>
            <person name="Albersmeier A."/>
            <person name="Kalinowski J."/>
            <person name="Ruckert C."/>
        </authorList>
    </citation>
    <scope>NUCLEOTIDE SEQUENCE</scope>
    <source>
        <strain evidence="7">JCM 3091</strain>
    </source>
</reference>
<dbReference type="GO" id="GO:0008658">
    <property type="term" value="F:penicillin binding"/>
    <property type="evidence" value="ECO:0007669"/>
    <property type="project" value="InterPro"/>
</dbReference>
<organism evidence="7 8">
    <name type="scientific">Pilimelia terevasa</name>
    <dbReference type="NCBI Taxonomy" id="53372"/>
    <lineage>
        <taxon>Bacteria</taxon>
        <taxon>Bacillati</taxon>
        <taxon>Actinomycetota</taxon>
        <taxon>Actinomycetes</taxon>
        <taxon>Micromonosporales</taxon>
        <taxon>Micromonosporaceae</taxon>
        <taxon>Pilimelia</taxon>
    </lineage>
</organism>
<dbReference type="Gene3D" id="3.30.450.330">
    <property type="match status" value="1"/>
</dbReference>
<evidence type="ECO:0000259" key="6">
    <source>
        <dbReference type="Pfam" id="PF03717"/>
    </source>
</evidence>
<dbReference type="InterPro" id="IPR036138">
    <property type="entry name" value="PBP_dimer_sf"/>
</dbReference>
<dbReference type="Gene3D" id="3.90.1310.10">
    <property type="entry name" value="Penicillin-binding protein 2a (Domain 2)"/>
    <property type="match status" value="1"/>
</dbReference>
<comment type="subcellular location">
    <subcellularLocation>
        <location evidence="1">Membrane</location>
    </subcellularLocation>
</comment>
<evidence type="ECO:0000313" key="7">
    <source>
        <dbReference type="EMBL" id="GGK26085.1"/>
    </source>
</evidence>
<protein>
    <recommendedName>
        <fullName evidence="9">Peptidoglycan glycosyltransferase</fullName>
    </recommendedName>
</protein>
<dbReference type="InterPro" id="IPR050515">
    <property type="entry name" value="Beta-lactam/transpept"/>
</dbReference>
<dbReference type="Pfam" id="PF00905">
    <property type="entry name" value="Transpeptidase"/>
    <property type="match status" value="1"/>
</dbReference>
<evidence type="ECO:0000256" key="3">
    <source>
        <dbReference type="ARBA" id="ARBA00023136"/>
    </source>
</evidence>
<name>A0A8J3BKJ5_9ACTN</name>
<dbReference type="InterPro" id="IPR001460">
    <property type="entry name" value="PCN-bd_Tpept"/>
</dbReference>
<dbReference type="SUPFAM" id="SSF56601">
    <property type="entry name" value="beta-lactamase/transpeptidase-like"/>
    <property type="match status" value="1"/>
</dbReference>
<proteinExistence type="inferred from homology"/>
<dbReference type="Pfam" id="PF03717">
    <property type="entry name" value="PBP_dimer"/>
    <property type="match status" value="1"/>
</dbReference>
<dbReference type="SUPFAM" id="SSF56519">
    <property type="entry name" value="Penicillin binding protein dimerisation domain"/>
    <property type="match status" value="1"/>
</dbReference>
<feature type="compositionally biased region" description="Low complexity" evidence="4">
    <location>
        <begin position="110"/>
        <end position="146"/>
    </location>
</feature>
<dbReference type="Gene3D" id="3.40.710.10">
    <property type="entry name" value="DD-peptidase/beta-lactamase superfamily"/>
    <property type="match status" value="1"/>
</dbReference>
<comment type="similarity">
    <text evidence="2">Belongs to the transpeptidase family.</text>
</comment>
<dbReference type="RefSeq" id="WP_229789474.1">
    <property type="nucleotide sequence ID" value="NZ_BMQC01000005.1"/>
</dbReference>
<accession>A0A8J3BKJ5</accession>
<dbReference type="InterPro" id="IPR005311">
    <property type="entry name" value="PBP_dimer"/>
</dbReference>
<evidence type="ECO:0000259" key="5">
    <source>
        <dbReference type="Pfam" id="PF00905"/>
    </source>
</evidence>
<evidence type="ECO:0000256" key="4">
    <source>
        <dbReference type="SAM" id="MobiDB-lite"/>
    </source>
</evidence>
<dbReference type="Proteomes" id="UP000662200">
    <property type="component" value="Unassembled WGS sequence"/>
</dbReference>
<evidence type="ECO:0000256" key="2">
    <source>
        <dbReference type="ARBA" id="ARBA00007171"/>
    </source>
</evidence>
<dbReference type="InterPro" id="IPR012338">
    <property type="entry name" value="Beta-lactam/transpept-like"/>
</dbReference>
<reference evidence="7" key="2">
    <citation type="submission" date="2020-09" db="EMBL/GenBank/DDBJ databases">
        <authorList>
            <person name="Sun Q."/>
            <person name="Ohkuma M."/>
        </authorList>
    </citation>
    <scope>NUCLEOTIDE SEQUENCE</scope>
    <source>
        <strain evidence="7">JCM 3091</strain>
    </source>
</reference>